<evidence type="ECO:0000313" key="2">
    <source>
        <dbReference type="EMBL" id="GHB59740.1"/>
    </source>
</evidence>
<sequence>MKLNVTQSTATKILIALLIPVIVFQSGIIAKVIPYEIVGGGRLENDAQMYLLSGISIALNSLLILVLLAKENLIRNSLPEKPLRITLWAFLFFFLLNTLGNLLAKTTFEKFLAFYTLLLAVLLYLILRKE</sequence>
<feature type="transmembrane region" description="Helical" evidence="1">
    <location>
        <begin position="12"/>
        <end position="30"/>
    </location>
</feature>
<dbReference type="Proteomes" id="UP000598271">
    <property type="component" value="Unassembled WGS sequence"/>
</dbReference>
<accession>A0A8J3D251</accession>
<keyword evidence="3" id="KW-1185">Reference proteome</keyword>
<evidence type="ECO:0000313" key="3">
    <source>
        <dbReference type="Proteomes" id="UP000598271"/>
    </source>
</evidence>
<comment type="caution">
    <text evidence="2">The sequence shown here is derived from an EMBL/GenBank/DDBJ whole genome shotgun (WGS) entry which is preliminary data.</text>
</comment>
<feature type="transmembrane region" description="Helical" evidence="1">
    <location>
        <begin position="85"/>
        <end position="104"/>
    </location>
</feature>
<evidence type="ECO:0000256" key="1">
    <source>
        <dbReference type="SAM" id="Phobius"/>
    </source>
</evidence>
<keyword evidence="1" id="KW-0812">Transmembrane</keyword>
<gene>
    <name evidence="2" type="ORF">GCM10007390_11800</name>
</gene>
<dbReference type="AlphaFoldDB" id="A0A8J3D251"/>
<feature type="transmembrane region" description="Helical" evidence="1">
    <location>
        <begin position="110"/>
        <end position="127"/>
    </location>
</feature>
<protein>
    <submittedName>
        <fullName evidence="2">Uncharacterized protein</fullName>
    </submittedName>
</protein>
<reference evidence="2 3" key="1">
    <citation type="journal article" date="2014" name="Int. J. Syst. Evol. Microbiol.">
        <title>Complete genome sequence of Corynebacterium casei LMG S-19264T (=DSM 44701T), isolated from a smear-ripened cheese.</title>
        <authorList>
            <consortium name="US DOE Joint Genome Institute (JGI-PGF)"/>
            <person name="Walter F."/>
            <person name="Albersmeier A."/>
            <person name="Kalinowski J."/>
            <person name="Ruckert C."/>
        </authorList>
    </citation>
    <scope>NUCLEOTIDE SEQUENCE [LARGE SCALE GENOMIC DNA]</scope>
    <source>
        <strain evidence="2 3">KCTC 12866</strain>
    </source>
</reference>
<keyword evidence="1" id="KW-1133">Transmembrane helix</keyword>
<keyword evidence="1" id="KW-0472">Membrane</keyword>
<dbReference type="RefSeq" id="WP_189563401.1">
    <property type="nucleotide sequence ID" value="NZ_BMXF01000001.1"/>
</dbReference>
<organism evidence="2 3">
    <name type="scientific">Persicitalea jodogahamensis</name>
    <dbReference type="NCBI Taxonomy" id="402147"/>
    <lineage>
        <taxon>Bacteria</taxon>
        <taxon>Pseudomonadati</taxon>
        <taxon>Bacteroidota</taxon>
        <taxon>Cytophagia</taxon>
        <taxon>Cytophagales</taxon>
        <taxon>Spirosomataceae</taxon>
        <taxon>Persicitalea</taxon>
    </lineage>
</organism>
<name>A0A8J3D251_9BACT</name>
<proteinExistence type="predicted"/>
<feature type="transmembrane region" description="Helical" evidence="1">
    <location>
        <begin position="50"/>
        <end position="69"/>
    </location>
</feature>
<dbReference type="EMBL" id="BMXF01000001">
    <property type="protein sequence ID" value="GHB59740.1"/>
    <property type="molecule type" value="Genomic_DNA"/>
</dbReference>